<keyword evidence="1" id="KW-0472">Membrane</keyword>
<keyword evidence="3" id="KW-1185">Reference proteome</keyword>
<gene>
    <name evidence="2" type="ORF">BS50DRAFT_631469</name>
</gene>
<evidence type="ECO:0000313" key="2">
    <source>
        <dbReference type="EMBL" id="PSN71529.1"/>
    </source>
</evidence>
<dbReference type="OrthoDB" id="3792161at2759"/>
<evidence type="ECO:0000256" key="1">
    <source>
        <dbReference type="SAM" id="Phobius"/>
    </source>
</evidence>
<feature type="transmembrane region" description="Helical" evidence="1">
    <location>
        <begin position="45"/>
        <end position="69"/>
    </location>
</feature>
<name>A0A2T2P1M1_CORCC</name>
<feature type="transmembrane region" description="Helical" evidence="1">
    <location>
        <begin position="115"/>
        <end position="134"/>
    </location>
</feature>
<proteinExistence type="predicted"/>
<organism evidence="2 3">
    <name type="scientific">Corynespora cassiicola Philippines</name>
    <dbReference type="NCBI Taxonomy" id="1448308"/>
    <lineage>
        <taxon>Eukaryota</taxon>
        <taxon>Fungi</taxon>
        <taxon>Dikarya</taxon>
        <taxon>Ascomycota</taxon>
        <taxon>Pezizomycotina</taxon>
        <taxon>Dothideomycetes</taxon>
        <taxon>Pleosporomycetidae</taxon>
        <taxon>Pleosporales</taxon>
        <taxon>Corynesporascaceae</taxon>
        <taxon>Corynespora</taxon>
    </lineage>
</organism>
<dbReference type="Proteomes" id="UP000240883">
    <property type="component" value="Unassembled WGS sequence"/>
</dbReference>
<keyword evidence="1" id="KW-1133">Transmembrane helix</keyword>
<evidence type="ECO:0000313" key="3">
    <source>
        <dbReference type="Proteomes" id="UP000240883"/>
    </source>
</evidence>
<accession>A0A2T2P1M1</accession>
<keyword evidence="1" id="KW-0812">Transmembrane</keyword>
<dbReference type="EMBL" id="KZ678131">
    <property type="protein sequence ID" value="PSN71529.1"/>
    <property type="molecule type" value="Genomic_DNA"/>
</dbReference>
<dbReference type="AlphaFoldDB" id="A0A2T2P1M1"/>
<protein>
    <submittedName>
        <fullName evidence="2">Uncharacterized protein</fullName>
    </submittedName>
</protein>
<reference evidence="2 3" key="1">
    <citation type="journal article" date="2018" name="Front. Microbiol.">
        <title>Genome-Wide Analysis of Corynespora cassiicola Leaf Fall Disease Putative Effectors.</title>
        <authorList>
            <person name="Lopez D."/>
            <person name="Ribeiro S."/>
            <person name="Label P."/>
            <person name="Fumanal B."/>
            <person name="Venisse J.S."/>
            <person name="Kohler A."/>
            <person name="de Oliveira R.R."/>
            <person name="Labutti K."/>
            <person name="Lipzen A."/>
            <person name="Lail K."/>
            <person name="Bauer D."/>
            <person name="Ohm R.A."/>
            <person name="Barry K.W."/>
            <person name="Spatafora J."/>
            <person name="Grigoriev I.V."/>
            <person name="Martin F.M."/>
            <person name="Pujade-Renaud V."/>
        </authorList>
    </citation>
    <scope>NUCLEOTIDE SEQUENCE [LARGE SCALE GENOMIC DNA]</scope>
    <source>
        <strain evidence="2 3">Philippines</strain>
    </source>
</reference>
<sequence>MFAIRLVFQSLAMYIVPKTIHGSVQCIGAIEELLGRRARSKFDRIPWMQISVGVLLLFAWQIVLIRVSYQAVLDEPLLPENEEQSTNVHVQEKAVERKAEEADKTISWGRVLGRLVVPGFIFIFLTIWGIRIALMAINPKPLMVENDAAPSDTSNLG</sequence>